<name>A0ABQ7QWH1_PLUXY</name>
<keyword evidence="2" id="KW-1185">Reference proteome</keyword>
<organism evidence="1 2">
    <name type="scientific">Plutella xylostella</name>
    <name type="common">Diamondback moth</name>
    <name type="synonym">Plutella maculipennis</name>
    <dbReference type="NCBI Taxonomy" id="51655"/>
    <lineage>
        <taxon>Eukaryota</taxon>
        <taxon>Metazoa</taxon>
        <taxon>Ecdysozoa</taxon>
        <taxon>Arthropoda</taxon>
        <taxon>Hexapoda</taxon>
        <taxon>Insecta</taxon>
        <taxon>Pterygota</taxon>
        <taxon>Neoptera</taxon>
        <taxon>Endopterygota</taxon>
        <taxon>Lepidoptera</taxon>
        <taxon>Glossata</taxon>
        <taxon>Ditrysia</taxon>
        <taxon>Yponomeutoidea</taxon>
        <taxon>Plutellidae</taxon>
        <taxon>Plutella</taxon>
    </lineage>
</organism>
<comment type="caution">
    <text evidence="1">The sequence shown here is derived from an EMBL/GenBank/DDBJ whole genome shotgun (WGS) entry which is preliminary data.</text>
</comment>
<protein>
    <recommendedName>
        <fullName evidence="3">Kazal-like domain-containing protein</fullName>
    </recommendedName>
</protein>
<evidence type="ECO:0000313" key="1">
    <source>
        <dbReference type="EMBL" id="KAG7309366.1"/>
    </source>
</evidence>
<dbReference type="Proteomes" id="UP000823941">
    <property type="component" value="Chromosome 7"/>
</dbReference>
<proteinExistence type="predicted"/>
<reference evidence="1 2" key="1">
    <citation type="submission" date="2021-06" db="EMBL/GenBank/DDBJ databases">
        <title>A haploid diamondback moth (Plutella xylostella L.) genome assembly resolves 31 chromosomes and identifies a diamide resistance mutation.</title>
        <authorList>
            <person name="Ward C.M."/>
            <person name="Perry K.D."/>
            <person name="Baker G."/>
            <person name="Powis K."/>
            <person name="Heckel D.G."/>
            <person name="Baxter S.W."/>
        </authorList>
    </citation>
    <scope>NUCLEOTIDE SEQUENCE [LARGE SCALE GENOMIC DNA]</scope>
    <source>
        <strain evidence="1 2">LV</strain>
        <tissue evidence="1">Single pupa</tissue>
    </source>
</reference>
<gene>
    <name evidence="1" type="ORF">JYU34_005322</name>
</gene>
<evidence type="ECO:0008006" key="3">
    <source>
        <dbReference type="Google" id="ProtNLM"/>
    </source>
</evidence>
<evidence type="ECO:0000313" key="2">
    <source>
        <dbReference type="Proteomes" id="UP000823941"/>
    </source>
</evidence>
<dbReference type="EMBL" id="JAHIBW010000007">
    <property type="protein sequence ID" value="KAG7309366.1"/>
    <property type="molecule type" value="Genomic_DNA"/>
</dbReference>
<accession>A0ABQ7QWH1</accession>
<sequence>MLTYLLVLSILPFSNPHLRFRHFKRRFQSPIPAPAPICICPSQFNPLQRYQQFGANIFPKITVQGDLDLPVAKKTTEIKEDIRGGRRENVKEKKTERKETKVDPVKAEKCAKMECTTGTHVGPVCACNHITGYVASFGNSCDLKRHNCRFDTDFNLILEQVCPWEFQSRRSNQNDIINIDYSDPKYYNN</sequence>